<gene>
    <name evidence="2" type="ORF">CDAR_68291</name>
</gene>
<evidence type="ECO:0000313" key="3">
    <source>
        <dbReference type="Proteomes" id="UP001054837"/>
    </source>
</evidence>
<dbReference type="EMBL" id="BPLQ01006444">
    <property type="protein sequence ID" value="GIY22475.1"/>
    <property type="molecule type" value="Genomic_DNA"/>
</dbReference>
<sequence length="131" mass="14711">MRQQACGRLLNEKAMFLRGCDGNTGGSSPLTLYPLPKQKCITFITCSKVCSKEDFSKKKFDPSPIDSNHAFHIPTLTFQAWYTRVPEKIETYRNSNLIKSFPSPLRTITSQLGNLTPKSQPQTRKNGRAGT</sequence>
<feature type="compositionally biased region" description="Polar residues" evidence="1">
    <location>
        <begin position="109"/>
        <end position="124"/>
    </location>
</feature>
<dbReference type="AlphaFoldDB" id="A0AAV4RQ87"/>
<dbReference type="Proteomes" id="UP001054837">
    <property type="component" value="Unassembled WGS sequence"/>
</dbReference>
<organism evidence="2 3">
    <name type="scientific">Caerostris darwini</name>
    <dbReference type="NCBI Taxonomy" id="1538125"/>
    <lineage>
        <taxon>Eukaryota</taxon>
        <taxon>Metazoa</taxon>
        <taxon>Ecdysozoa</taxon>
        <taxon>Arthropoda</taxon>
        <taxon>Chelicerata</taxon>
        <taxon>Arachnida</taxon>
        <taxon>Araneae</taxon>
        <taxon>Araneomorphae</taxon>
        <taxon>Entelegynae</taxon>
        <taxon>Araneoidea</taxon>
        <taxon>Araneidae</taxon>
        <taxon>Caerostris</taxon>
    </lineage>
</organism>
<evidence type="ECO:0000313" key="2">
    <source>
        <dbReference type="EMBL" id="GIY22475.1"/>
    </source>
</evidence>
<keyword evidence="3" id="KW-1185">Reference proteome</keyword>
<protein>
    <submittedName>
        <fullName evidence="2">Uncharacterized protein</fullName>
    </submittedName>
</protein>
<feature type="region of interest" description="Disordered" evidence="1">
    <location>
        <begin position="109"/>
        <end position="131"/>
    </location>
</feature>
<proteinExistence type="predicted"/>
<reference evidence="2 3" key="1">
    <citation type="submission" date="2021-06" db="EMBL/GenBank/DDBJ databases">
        <title>Caerostris darwini draft genome.</title>
        <authorList>
            <person name="Kono N."/>
            <person name="Arakawa K."/>
        </authorList>
    </citation>
    <scope>NUCLEOTIDE SEQUENCE [LARGE SCALE GENOMIC DNA]</scope>
</reference>
<evidence type="ECO:0000256" key="1">
    <source>
        <dbReference type="SAM" id="MobiDB-lite"/>
    </source>
</evidence>
<accession>A0AAV4RQ87</accession>
<comment type="caution">
    <text evidence="2">The sequence shown here is derived from an EMBL/GenBank/DDBJ whole genome shotgun (WGS) entry which is preliminary data.</text>
</comment>
<name>A0AAV4RQ87_9ARAC</name>